<dbReference type="Gene3D" id="3.40.50.620">
    <property type="entry name" value="HUPs"/>
    <property type="match status" value="1"/>
</dbReference>
<keyword evidence="8" id="KW-0963">Cytoplasm</keyword>
<evidence type="ECO:0000256" key="6">
    <source>
        <dbReference type="ARBA" id="ARBA00022840"/>
    </source>
</evidence>
<accession>A0A0D6EXK3</accession>
<dbReference type="InterPro" id="IPR003721">
    <property type="entry name" value="Pantoate_ligase"/>
</dbReference>
<dbReference type="InterPro" id="IPR042176">
    <property type="entry name" value="Pantoate_ligase_C"/>
</dbReference>
<dbReference type="EMBL" id="LN827929">
    <property type="protein sequence ID" value="CEZ19988.1"/>
    <property type="molecule type" value="Genomic_DNA"/>
</dbReference>
<dbReference type="Gene3D" id="3.30.1300.10">
    <property type="entry name" value="Pantoate-beta-alanine ligase, C-terminal domain"/>
    <property type="match status" value="1"/>
</dbReference>
<dbReference type="SUPFAM" id="SSF52374">
    <property type="entry name" value="Nucleotidylyl transferase"/>
    <property type="match status" value="1"/>
</dbReference>
<organism evidence="9 10">
    <name type="scientific">Candidatus Methylopumilus planktonicus</name>
    <dbReference type="NCBI Taxonomy" id="1581557"/>
    <lineage>
        <taxon>Bacteria</taxon>
        <taxon>Pseudomonadati</taxon>
        <taxon>Pseudomonadota</taxon>
        <taxon>Betaproteobacteria</taxon>
        <taxon>Nitrosomonadales</taxon>
        <taxon>Methylophilaceae</taxon>
        <taxon>Candidatus Methylopumilus</taxon>
    </lineage>
</organism>
<dbReference type="HOGENOM" id="CLU_047148_0_0_4"/>
<feature type="binding site" evidence="8">
    <location>
        <position position="57"/>
    </location>
    <ligand>
        <name>(R)-pantoate</name>
        <dbReference type="ChEBI" id="CHEBI:15980"/>
    </ligand>
</feature>
<feature type="active site" description="Proton donor" evidence="8">
    <location>
        <position position="33"/>
    </location>
</feature>
<evidence type="ECO:0000256" key="5">
    <source>
        <dbReference type="ARBA" id="ARBA00022741"/>
    </source>
</evidence>
<dbReference type="Proteomes" id="UP000064007">
    <property type="component" value="Chromosome 1"/>
</dbReference>
<dbReference type="InterPro" id="IPR014729">
    <property type="entry name" value="Rossmann-like_a/b/a_fold"/>
</dbReference>
<dbReference type="EC" id="6.3.2.1" evidence="8"/>
<dbReference type="GO" id="GO:0004592">
    <property type="term" value="F:pantoate-beta-alanine ligase activity"/>
    <property type="evidence" value="ECO:0007669"/>
    <property type="project" value="UniProtKB-UniRule"/>
</dbReference>
<dbReference type="GO" id="GO:0005829">
    <property type="term" value="C:cytosol"/>
    <property type="evidence" value="ECO:0007669"/>
    <property type="project" value="TreeGrafter"/>
</dbReference>
<dbReference type="HAMAP" id="MF_00158">
    <property type="entry name" value="PanC"/>
    <property type="match status" value="1"/>
</dbReference>
<comment type="subcellular location">
    <subcellularLocation>
        <location evidence="8">Cytoplasm</location>
    </subcellularLocation>
</comment>
<dbReference type="InterPro" id="IPR004821">
    <property type="entry name" value="Cyt_trans-like"/>
</dbReference>
<dbReference type="RefSeq" id="WP_046488658.1">
    <property type="nucleotide sequence ID" value="NZ_LN827929.1"/>
</dbReference>
<sequence>MHVIHIQNELIKTLKTLPHIAFVPTMGNLHEGHIKLIQEALKKTKHIVVSIFINPLQFNSKEDFKNYPRTLEKDLSILKGLNVPYVFVPSEEDILDQLEKTEIHLPPIANDLCGKFRPGHFNGVATIVCKLFTLIQPDIAFFGKKDFQQLFLIKALVKQLNYPIEIVGIDTVRDHDGLAKSSRNNLLSEENRKKAPQLLQQLNAMKEKVIQKTSSLEEIEAQSVSALNTSGWMVDYLSIRSAQSLENALHDENQIVILGAATLGSVRLIDNIEFCIQD</sequence>
<dbReference type="NCBIfam" id="TIGR00125">
    <property type="entry name" value="cyt_tran_rel"/>
    <property type="match status" value="1"/>
</dbReference>
<comment type="pathway">
    <text evidence="1 8">Cofactor biosynthesis; (R)-pantothenate biosynthesis; (R)-pantothenate from (R)-pantoate and beta-alanine: step 1/1.</text>
</comment>
<dbReference type="UniPathway" id="UPA00028">
    <property type="reaction ID" value="UER00005"/>
</dbReference>
<keyword evidence="5 8" id="KW-0547">Nucleotide-binding</keyword>
<dbReference type="KEGG" id="mbat:BN1208_1107"/>
<comment type="miscellaneous">
    <text evidence="8">The reaction proceeds by a bi uni uni bi ping pong mechanism.</text>
</comment>
<dbReference type="GO" id="GO:0015940">
    <property type="term" value="P:pantothenate biosynthetic process"/>
    <property type="evidence" value="ECO:0007669"/>
    <property type="project" value="UniProtKB-UniRule"/>
</dbReference>
<comment type="similarity">
    <text evidence="2 8">Belongs to the pantothenate synthetase family.</text>
</comment>
<gene>
    <name evidence="8 9" type="primary">panC</name>
    <name evidence="9" type="ORF">BN1208_1107</name>
</gene>
<feature type="binding site" evidence="8">
    <location>
        <position position="149"/>
    </location>
    <ligand>
        <name>(R)-pantoate</name>
        <dbReference type="ChEBI" id="CHEBI:15980"/>
    </ligand>
</feature>
<evidence type="ECO:0000256" key="2">
    <source>
        <dbReference type="ARBA" id="ARBA00009256"/>
    </source>
</evidence>
<dbReference type="NCBIfam" id="TIGR00018">
    <property type="entry name" value="panC"/>
    <property type="match status" value="1"/>
</dbReference>
<evidence type="ECO:0000256" key="4">
    <source>
        <dbReference type="ARBA" id="ARBA00022655"/>
    </source>
</evidence>
<dbReference type="CDD" id="cd00560">
    <property type="entry name" value="PanC"/>
    <property type="match status" value="1"/>
</dbReference>
<keyword evidence="6 8" id="KW-0067">ATP-binding</keyword>
<evidence type="ECO:0000256" key="1">
    <source>
        <dbReference type="ARBA" id="ARBA00004990"/>
    </source>
</evidence>
<name>A0A0D6EXK3_9PROT</name>
<dbReference type="OrthoDB" id="9773087at2"/>
<dbReference type="STRING" id="1581557.BN1208_1107"/>
<comment type="function">
    <text evidence="8">Catalyzes the condensation of pantoate with beta-alanine in an ATP-dependent reaction via a pantoyl-adenylate intermediate.</text>
</comment>
<keyword evidence="10" id="KW-1185">Reference proteome</keyword>
<feature type="binding site" evidence="8">
    <location>
        <position position="172"/>
    </location>
    <ligand>
        <name>ATP</name>
        <dbReference type="ChEBI" id="CHEBI:30616"/>
    </ligand>
</feature>
<evidence type="ECO:0000256" key="7">
    <source>
        <dbReference type="ARBA" id="ARBA00048258"/>
    </source>
</evidence>
<feature type="binding site" evidence="8">
    <location>
        <begin position="143"/>
        <end position="146"/>
    </location>
    <ligand>
        <name>ATP</name>
        <dbReference type="ChEBI" id="CHEBI:30616"/>
    </ligand>
</feature>
<dbReference type="PANTHER" id="PTHR21299:SF1">
    <property type="entry name" value="PANTOATE--BETA-ALANINE LIGASE"/>
    <property type="match status" value="1"/>
</dbReference>
<dbReference type="AlphaFoldDB" id="A0A0D6EXK3"/>
<reference evidence="10" key="1">
    <citation type="submission" date="2014-12" db="EMBL/GenBank/DDBJ databases">
        <authorList>
            <person name="Salcher M.M."/>
        </authorList>
    </citation>
    <scope>NUCLEOTIDE SEQUENCE [LARGE SCALE GENOMIC DNA]</scope>
    <source>
        <strain evidence="10">MMS-10A-171</strain>
    </source>
</reference>
<dbReference type="Pfam" id="PF02569">
    <property type="entry name" value="Pantoate_ligase"/>
    <property type="match status" value="1"/>
</dbReference>
<evidence type="ECO:0000256" key="8">
    <source>
        <dbReference type="HAMAP-Rule" id="MF_00158"/>
    </source>
</evidence>
<comment type="subunit">
    <text evidence="8">Homodimer.</text>
</comment>
<dbReference type="GO" id="GO:0005524">
    <property type="term" value="F:ATP binding"/>
    <property type="evidence" value="ECO:0007669"/>
    <property type="project" value="UniProtKB-KW"/>
</dbReference>
<evidence type="ECO:0000256" key="3">
    <source>
        <dbReference type="ARBA" id="ARBA00022598"/>
    </source>
</evidence>
<protein>
    <recommendedName>
        <fullName evidence="8">Pantothenate synthetase</fullName>
        <shortName evidence="8">PS</shortName>
        <ecNumber evidence="8">6.3.2.1</ecNumber>
    </recommendedName>
    <alternativeName>
        <fullName evidence="8">Pantoate--beta-alanine ligase</fullName>
    </alternativeName>
    <alternativeName>
        <fullName evidence="8">Pantoate-activating enzyme</fullName>
    </alternativeName>
</protein>
<feature type="binding site" evidence="8">
    <location>
        <begin position="180"/>
        <end position="183"/>
    </location>
    <ligand>
        <name>ATP</name>
        <dbReference type="ChEBI" id="CHEBI:30616"/>
    </ligand>
</feature>
<feature type="binding site" evidence="8">
    <location>
        <position position="57"/>
    </location>
    <ligand>
        <name>beta-alanine</name>
        <dbReference type="ChEBI" id="CHEBI:57966"/>
    </ligand>
</feature>
<evidence type="ECO:0000313" key="9">
    <source>
        <dbReference type="EMBL" id="CEZ19988.1"/>
    </source>
</evidence>
<proteinExistence type="inferred from homology"/>
<evidence type="ECO:0000313" key="10">
    <source>
        <dbReference type="Proteomes" id="UP000064007"/>
    </source>
</evidence>
<keyword evidence="3 8" id="KW-0436">Ligase</keyword>
<keyword evidence="4 8" id="KW-0566">Pantothenate biosynthesis</keyword>
<dbReference type="PANTHER" id="PTHR21299">
    <property type="entry name" value="CYTIDYLATE KINASE/PANTOATE-BETA-ALANINE LIGASE"/>
    <property type="match status" value="1"/>
</dbReference>
<comment type="catalytic activity">
    <reaction evidence="7 8">
        <text>(R)-pantoate + beta-alanine + ATP = (R)-pantothenate + AMP + diphosphate + H(+)</text>
        <dbReference type="Rhea" id="RHEA:10912"/>
        <dbReference type="ChEBI" id="CHEBI:15378"/>
        <dbReference type="ChEBI" id="CHEBI:15980"/>
        <dbReference type="ChEBI" id="CHEBI:29032"/>
        <dbReference type="ChEBI" id="CHEBI:30616"/>
        <dbReference type="ChEBI" id="CHEBI:33019"/>
        <dbReference type="ChEBI" id="CHEBI:57966"/>
        <dbReference type="ChEBI" id="CHEBI:456215"/>
        <dbReference type="EC" id="6.3.2.1"/>
    </reaction>
</comment>
<feature type="binding site" evidence="8">
    <location>
        <begin position="26"/>
        <end position="33"/>
    </location>
    <ligand>
        <name>ATP</name>
        <dbReference type="ChEBI" id="CHEBI:30616"/>
    </ligand>
</feature>